<keyword evidence="1" id="KW-0812">Transmembrane</keyword>
<feature type="transmembrane region" description="Helical" evidence="1">
    <location>
        <begin position="28"/>
        <end position="47"/>
    </location>
</feature>
<keyword evidence="3" id="KW-1185">Reference proteome</keyword>
<feature type="transmembrane region" description="Helical" evidence="1">
    <location>
        <begin position="232"/>
        <end position="256"/>
    </location>
</feature>
<protein>
    <recommendedName>
        <fullName evidence="4">DUF4153 domain-containing protein</fullName>
    </recommendedName>
</protein>
<dbReference type="Pfam" id="PF13687">
    <property type="entry name" value="DUF4153"/>
    <property type="match status" value="1"/>
</dbReference>
<dbReference type="RefSeq" id="WP_184042248.1">
    <property type="nucleotide sequence ID" value="NZ_JACIGK010000001.1"/>
</dbReference>
<reference evidence="2 3" key="1">
    <citation type="submission" date="2020-08" db="EMBL/GenBank/DDBJ databases">
        <title>Genome sequencing of Purple Non-Sulfur Bacteria from various extreme environments.</title>
        <authorList>
            <person name="Mayer M."/>
        </authorList>
    </citation>
    <scope>NUCLEOTIDE SEQUENCE [LARGE SCALE GENOMIC DNA]</scope>
    <source>
        <strain evidence="2 3">JA131</strain>
    </source>
</reference>
<accession>A0A7W6W849</accession>
<feature type="transmembrane region" description="Helical" evidence="1">
    <location>
        <begin position="53"/>
        <end position="76"/>
    </location>
</feature>
<feature type="transmembrane region" description="Helical" evidence="1">
    <location>
        <begin position="268"/>
        <end position="289"/>
    </location>
</feature>
<evidence type="ECO:0000313" key="2">
    <source>
        <dbReference type="EMBL" id="MBB4264620.1"/>
    </source>
</evidence>
<feature type="transmembrane region" description="Helical" evidence="1">
    <location>
        <begin position="153"/>
        <end position="178"/>
    </location>
</feature>
<dbReference type="EMBL" id="JACIGK010000001">
    <property type="protein sequence ID" value="MBB4264620.1"/>
    <property type="molecule type" value="Genomic_DNA"/>
</dbReference>
<dbReference type="Proteomes" id="UP000554286">
    <property type="component" value="Unassembled WGS sequence"/>
</dbReference>
<keyword evidence="1" id="KW-1133">Transmembrane helix</keyword>
<evidence type="ECO:0000313" key="3">
    <source>
        <dbReference type="Proteomes" id="UP000554286"/>
    </source>
</evidence>
<organism evidence="2 3">
    <name type="scientific">Roseospira visakhapatnamensis</name>
    <dbReference type="NCBI Taxonomy" id="390880"/>
    <lineage>
        <taxon>Bacteria</taxon>
        <taxon>Pseudomonadati</taxon>
        <taxon>Pseudomonadota</taxon>
        <taxon>Alphaproteobacteria</taxon>
        <taxon>Rhodospirillales</taxon>
        <taxon>Rhodospirillaceae</taxon>
        <taxon>Roseospira</taxon>
    </lineage>
</organism>
<feature type="transmembrane region" description="Helical" evidence="1">
    <location>
        <begin position="190"/>
        <end position="211"/>
    </location>
</feature>
<proteinExistence type="predicted"/>
<feature type="transmembrane region" description="Helical" evidence="1">
    <location>
        <begin position="111"/>
        <end position="133"/>
    </location>
</feature>
<gene>
    <name evidence="2" type="ORF">GGD89_000226</name>
</gene>
<dbReference type="AlphaFoldDB" id="A0A7W6W849"/>
<evidence type="ECO:0008006" key="4">
    <source>
        <dbReference type="Google" id="ProtNLM"/>
    </source>
</evidence>
<name>A0A7W6W849_9PROT</name>
<sequence length="628" mass="67821">MPTPPNKVFATVVRGTVAWIEAIGAHPIPTTCVVVAAILLTMMNVGIPDAWDHAVQVLLVTAVSGFFGTLALELDLRRSFPIRRLRSLFALVLLGVLVGIFWPAPTTGETFIYQALIWGGSLAILLVAVAFRLPFEMSRPDSDLLAWYSGQRFVMGCVLALALASLLAGGVISALYAVEELLSVNVPGEVYTQMWILALAVIWPMGVMVEAERALPVNTKLRAPVPEQPPRWLGLVVGWALIPLSVVFTIILYLYLARLAILGEMPSGMIAPISAGYLTFGAVTHLAAQPLAHAGRPLARLYRRVFPFTMLLPLAALAWALWVRIDAYGVTEPRFLLALVAGWLLLLSLVWMPGQLVSPSRLAGLLGALLMVVGGGPWGAASVSLNSQRAQFLELLRAHDMVIEEEIPEEEVTEPGVTMRRTALPASEEAPPSAEDQARMIDILYFFDSRAYSGYLSDLFPNEPEDARAQDRITALALDRTLASTGRREVSLGVEPARAGLSTAGFDTMLPVTLWPPGQHTVDIGDGRTVRVTGLTLALVEAGGEGDVAERTLVTLDLAPMVSAIVDGEDNTAFAEGVVTVAAERMEVTAEDGGWRLRLLVNNMTVVERDDLRSLTHLDGVLLLAQPE</sequence>
<dbReference type="InterPro" id="IPR025291">
    <property type="entry name" value="DUF4153"/>
</dbReference>
<feature type="transmembrane region" description="Helical" evidence="1">
    <location>
        <begin position="334"/>
        <end position="351"/>
    </location>
</feature>
<feature type="transmembrane region" description="Helical" evidence="1">
    <location>
        <begin position="88"/>
        <end position="105"/>
    </location>
</feature>
<feature type="transmembrane region" description="Helical" evidence="1">
    <location>
        <begin position="301"/>
        <end position="322"/>
    </location>
</feature>
<evidence type="ECO:0000256" key="1">
    <source>
        <dbReference type="SAM" id="Phobius"/>
    </source>
</evidence>
<feature type="transmembrane region" description="Helical" evidence="1">
    <location>
        <begin position="363"/>
        <end position="381"/>
    </location>
</feature>
<keyword evidence="1" id="KW-0472">Membrane</keyword>
<comment type="caution">
    <text evidence="2">The sequence shown here is derived from an EMBL/GenBank/DDBJ whole genome shotgun (WGS) entry which is preliminary data.</text>
</comment>